<keyword evidence="1" id="KW-0175">Coiled coil</keyword>
<gene>
    <name evidence="2" type="ORF">AL072_29205</name>
</gene>
<dbReference type="KEGG" id="ati:AL072_29205"/>
<sequence>MSKAAFILDDSLTVDAPVLIQVPTSTRTTGSAPKQSFVTRTAFVTFRIPMEEELDDVLEEVARHNEKLNRQISDVETEREEAADDEARIALDRKLAELRKTARLGQVEQLKAFIVGLPAGHGFAEKDGTPCEYSPELIERLCQFRAVRNALWAAFRLVINGDPKKGN</sequence>
<proteinExistence type="predicted"/>
<evidence type="ECO:0000256" key="1">
    <source>
        <dbReference type="SAM" id="Coils"/>
    </source>
</evidence>
<keyword evidence="3" id="KW-1185">Reference proteome</keyword>
<dbReference type="AlphaFoldDB" id="A0AAC8W510"/>
<protein>
    <submittedName>
        <fullName evidence="2">Uncharacterized protein</fullName>
    </submittedName>
</protein>
<dbReference type="Proteomes" id="UP000069935">
    <property type="component" value="Chromosome 6"/>
</dbReference>
<reference evidence="3" key="1">
    <citation type="submission" date="2015-08" db="EMBL/GenBank/DDBJ databases">
        <title>Complete Genome Sequence of Azospirillum thiophilum BV-S.</title>
        <authorList>
            <person name="Fomenkov A."/>
            <person name="Vincze T."/>
            <person name="Grabovich M."/>
            <person name="Dubinina G."/>
            <person name="Orlova M."/>
            <person name="Belousova E."/>
            <person name="Roberts R.J."/>
        </authorList>
    </citation>
    <scope>NUCLEOTIDE SEQUENCE [LARGE SCALE GENOMIC DNA]</scope>
    <source>
        <strain evidence="3">BV-S</strain>
    </source>
</reference>
<dbReference type="RefSeq" id="WP_045585001.1">
    <property type="nucleotide sequence ID" value="NZ_CP012406.1"/>
</dbReference>
<feature type="coiled-coil region" evidence="1">
    <location>
        <begin position="51"/>
        <end position="85"/>
    </location>
</feature>
<accession>A0AAC8W510</accession>
<evidence type="ECO:0000313" key="2">
    <source>
        <dbReference type="EMBL" id="ALG75050.1"/>
    </source>
</evidence>
<organism evidence="2 3">
    <name type="scientific">Azospirillum thiophilum</name>
    <dbReference type="NCBI Taxonomy" id="528244"/>
    <lineage>
        <taxon>Bacteria</taxon>
        <taxon>Pseudomonadati</taxon>
        <taxon>Pseudomonadota</taxon>
        <taxon>Alphaproteobacteria</taxon>
        <taxon>Rhodospirillales</taxon>
        <taxon>Azospirillaceae</taxon>
        <taxon>Azospirillum</taxon>
    </lineage>
</organism>
<name>A0AAC8W510_9PROT</name>
<reference evidence="2 3" key="2">
    <citation type="journal article" date="2016" name="Genome Announc.">
        <title>Complete Genome Sequence of a Strain of Azospirillum thiophilum Isolated from a Sulfide Spring.</title>
        <authorList>
            <person name="Fomenkov A."/>
            <person name="Vincze T."/>
            <person name="Grabovich M."/>
            <person name="Anton B.P."/>
            <person name="Dubinina G."/>
            <person name="Orlova M."/>
            <person name="Belousova E."/>
            <person name="Roberts R.J."/>
        </authorList>
    </citation>
    <scope>NUCLEOTIDE SEQUENCE [LARGE SCALE GENOMIC DNA]</scope>
    <source>
        <strain evidence="2 3">BV-S</strain>
    </source>
</reference>
<evidence type="ECO:0000313" key="3">
    <source>
        <dbReference type="Proteomes" id="UP000069935"/>
    </source>
</evidence>
<dbReference type="EMBL" id="CP012406">
    <property type="protein sequence ID" value="ALG75050.1"/>
    <property type="molecule type" value="Genomic_DNA"/>
</dbReference>